<evidence type="ECO:0000313" key="3">
    <source>
        <dbReference type="EMBL" id="HER96147.1"/>
    </source>
</evidence>
<protein>
    <submittedName>
        <fullName evidence="3">T9SS type A sorting domain-containing protein</fullName>
    </submittedName>
</protein>
<gene>
    <name evidence="3" type="ORF">ENO59_06480</name>
</gene>
<reference evidence="3" key="1">
    <citation type="journal article" date="2020" name="mSystems">
        <title>Genome- and Community-Level Interaction Insights into Carbon Utilization and Element Cycling Functions of Hydrothermarchaeota in Hydrothermal Sediment.</title>
        <authorList>
            <person name="Zhou Z."/>
            <person name="Liu Y."/>
            <person name="Xu W."/>
            <person name="Pan J."/>
            <person name="Luo Z.H."/>
            <person name="Li M."/>
        </authorList>
    </citation>
    <scope>NUCLEOTIDE SEQUENCE [LARGE SCALE GENOMIC DNA]</scope>
    <source>
        <strain evidence="3">SpSt-143</strain>
    </source>
</reference>
<dbReference type="NCBIfam" id="TIGR04183">
    <property type="entry name" value="Por_Secre_tail"/>
    <property type="match status" value="1"/>
</dbReference>
<evidence type="ECO:0000256" key="1">
    <source>
        <dbReference type="SAM" id="SignalP"/>
    </source>
</evidence>
<proteinExistence type="predicted"/>
<evidence type="ECO:0000259" key="2">
    <source>
        <dbReference type="Pfam" id="PF18962"/>
    </source>
</evidence>
<accession>A0A7V2B0P1</accession>
<dbReference type="Pfam" id="PF18962">
    <property type="entry name" value="Por_Secre_tail"/>
    <property type="match status" value="1"/>
</dbReference>
<dbReference type="EMBL" id="DSGB01000005">
    <property type="protein sequence ID" value="HER96147.1"/>
    <property type="molecule type" value="Genomic_DNA"/>
</dbReference>
<organism evidence="3">
    <name type="scientific">Rhodothermus marinus</name>
    <name type="common">Rhodothermus obamensis</name>
    <dbReference type="NCBI Taxonomy" id="29549"/>
    <lineage>
        <taxon>Bacteria</taxon>
        <taxon>Pseudomonadati</taxon>
        <taxon>Rhodothermota</taxon>
        <taxon>Rhodothermia</taxon>
        <taxon>Rhodothermales</taxon>
        <taxon>Rhodothermaceae</taxon>
        <taxon>Rhodothermus</taxon>
    </lineage>
</organism>
<name>A0A7V2B0P1_RHOMR</name>
<comment type="caution">
    <text evidence="3">The sequence shown here is derived from an EMBL/GenBank/DDBJ whole genome shotgun (WGS) entry which is preliminary data.</text>
</comment>
<feature type="domain" description="Secretion system C-terminal sorting" evidence="2">
    <location>
        <begin position="1667"/>
        <end position="1741"/>
    </location>
</feature>
<feature type="signal peptide" evidence="1">
    <location>
        <begin position="1"/>
        <end position="21"/>
    </location>
</feature>
<dbReference type="InterPro" id="IPR026444">
    <property type="entry name" value="Secre_tail"/>
</dbReference>
<keyword evidence="1" id="KW-0732">Signal</keyword>
<feature type="chain" id="PRO_5031511191" evidence="1">
    <location>
        <begin position="22"/>
        <end position="1745"/>
    </location>
</feature>
<sequence>MIRGLLAALLLWTVSSQSLWAQEYDTTTAVRPVRIGFFPTVVLPGETFAFRVDYHAGSAVDTVYIPADFDWSPFELVGYRYIRAVEDGSRSLQVILRVPEGYTTTPNDWSTSIRKQPPLRWRLRNGEEREEIDWLFSVVVRTRHVHFTSPDGSGFVYDDRPVGSWYLANVHGSIRDNTTLPIARGSGYIIVGLPTDLVNMALLYWRNGIFKVWIEGPFFLYRINPSSDSTDFYAGPNFSFFYEKEYLKFTSISDTFKTDIIPYYWPSDNPNFIENTWRLFVIPKPEAQNGSRGKVVAAFYQGGVELFRRELYFYVYGDLLKNNINLTPIFNNISTSFDISNFDPLNWCYGYSRISEICRWGLSPDPIIDYYYSYLNSGYLSINYEYNSYGFIDAKIFSSFTYDRKFLSLVKNEYRYPSRSFEEVKESIESSIEQGWYRCYFPYCYSYRDTIANKVFYSIYVPELINSNEQREHFYSVFRQNSDIIFDLGFYPYNPRAIYISKSDFLGQLNYSSLSTGSPGYEINCVHDSTGVGCHLVKTYDLQPVNIAYSYKQKKNLIFVDDYFYDIFYSREIFNLPPDLNNPPPEDTLSEPVITIRLLANPSAQRLQDLEVPMAQRRPFEFLVQAEQEGQPLAGAPVSVEGPFAADEIPSSEALLFLNNPQQTDALGFYSFYWIPPSRAWFEGKSLPYRFRFRVHVGDRWEDVTVQVSNLIIQGQVLQRHAGAKLQQDPDQDGLLPVANVEVSLEPDFPAERSVRTDLNGRFELGVSEPGSYTVYARRQELWPDNFPKWSRTQGRVRITESGPVPDTLRLILAELPVGAMRQRWIPAIAFDMESVRDTLQHLRIIPELQAFLWQIAEQDSTGALDEEAVRRLQQAVFAAYDLFQGAHDLATCGTTAIWDGSLGIILEIVKTVIEKTKLLENISRNIRSKLPVDWKQSPDPKIRQLGRTLEALEDIKTKFAHLLKNIESWSKKMSLDLKEGMKTAAVKGEIKTLFTMNFLVEKAFDPLSQLTSYVANLAEKTKLDDLTKDLAFSQTLEQTGINRLLASLNDTIKDLLKRGQLDDLRATVATTLHQEIGLAQQRQFPAYPLSFYHARHASNGWLKLMREERSRRLGFCEGLLGFKEQVDAALEALNVAMVGLAVATSGALAAWVVATDAVSKVVGLALNAAMVRTGIEVMTAIQPEGSYGRLGIAAMRKAFSLKVPVLAMRVHSPVRLMVVDALGRRVGADATGQIYNEIPGAGYWPASDSLQETVVLPADIGPFQTILQGTGSGAFALDLVQLDTLGNETLLRRWEGQATPQDRWQLVVATPEQAVATGTLQSLPAPTALFVQQNGQSRDTILVPLTVSVPLEAVFQYDTTLTLPATAVQWAVSDTLAAIETTAQPSQASVIGLYPGSTTLTVQSGALTRQVVVEVIGLKAAITLGRRILSAPDTASVQVQVDAHGVALPEQLALRVFTPAGRYQMPVLLDDLGRATVRWQVPDSLAGRSGPGLMELIGVTASDTVSLAWATFVLATATEVPEVLEAEAVQDGAVVARLRVARTLLAGALQPEILLAVEDSLPAPLPPGFVAIGPVIGWSFWDQAQGTAVAPSAAYRLQLWSGAYQGTPVALYWNGPSWEVLEVEPVSGSWEATLESAGGVILLARQEQVVPVEKTELPEQVVLEAYPNPFGARMQIRMGVPRPGPVRLTLYDVLGREVLCLYEGEQAAGWHNQAWDVSQLASGLYLLVLEGEGFRTTKTMVKVR</sequence>